<dbReference type="GeneID" id="72184326"/>
<name>A0A8U0HVX1_9EURY</name>
<evidence type="ECO:0000313" key="4">
    <source>
        <dbReference type="Proteomes" id="UP000830729"/>
    </source>
</evidence>
<organism evidence="3 4">
    <name type="scientific">Halorussus limi</name>
    <dbReference type="NCBI Taxonomy" id="2938695"/>
    <lineage>
        <taxon>Archaea</taxon>
        <taxon>Methanobacteriati</taxon>
        <taxon>Methanobacteriota</taxon>
        <taxon>Stenosarchaea group</taxon>
        <taxon>Halobacteria</taxon>
        <taxon>Halobacteriales</taxon>
        <taxon>Haladaptataceae</taxon>
        <taxon>Halorussus</taxon>
    </lineage>
</organism>
<protein>
    <recommendedName>
        <fullName evidence="2">DUF8129 domain-containing protein</fullName>
    </recommendedName>
</protein>
<reference evidence="3 4" key="1">
    <citation type="submission" date="2022-04" db="EMBL/GenBank/DDBJ databases">
        <title>Diverse halophilic archaea isolated from saline environments.</title>
        <authorList>
            <person name="Cui H.-L."/>
        </authorList>
    </citation>
    <scope>NUCLEOTIDE SEQUENCE [LARGE SCALE GENOMIC DNA]</scope>
    <source>
        <strain evidence="3 4">XZYJT49</strain>
    </source>
</reference>
<dbReference type="Proteomes" id="UP000830729">
    <property type="component" value="Chromosome"/>
</dbReference>
<sequence>MSNVTDDESNGLSPEQRLEPRNIRLIDPSIAMIDDMDTLRACVAYENTHQNRIQILRRLKRRAEEIRSEQA</sequence>
<proteinExistence type="predicted"/>
<dbReference type="KEGG" id="halx:M0R89_03965"/>
<dbReference type="RefSeq" id="WP_248651275.1">
    <property type="nucleotide sequence ID" value="NZ_CP096659.1"/>
</dbReference>
<feature type="region of interest" description="Disordered" evidence="1">
    <location>
        <begin position="1"/>
        <end position="21"/>
    </location>
</feature>
<dbReference type="EMBL" id="CP096659">
    <property type="protein sequence ID" value="UPV75232.1"/>
    <property type="molecule type" value="Genomic_DNA"/>
</dbReference>
<evidence type="ECO:0000313" key="3">
    <source>
        <dbReference type="EMBL" id="UPV75232.1"/>
    </source>
</evidence>
<dbReference type="InterPro" id="IPR058442">
    <property type="entry name" value="DUF8129"/>
</dbReference>
<dbReference type="Pfam" id="PF26450">
    <property type="entry name" value="DUF8129"/>
    <property type="match status" value="1"/>
</dbReference>
<feature type="domain" description="DUF8129" evidence="2">
    <location>
        <begin position="14"/>
        <end position="68"/>
    </location>
</feature>
<evidence type="ECO:0000259" key="2">
    <source>
        <dbReference type="Pfam" id="PF26450"/>
    </source>
</evidence>
<accession>A0A8U0HVX1</accession>
<keyword evidence="4" id="KW-1185">Reference proteome</keyword>
<evidence type="ECO:0000256" key="1">
    <source>
        <dbReference type="SAM" id="MobiDB-lite"/>
    </source>
</evidence>
<dbReference type="AlphaFoldDB" id="A0A8U0HVX1"/>
<gene>
    <name evidence="3" type="ORF">M0R89_03965</name>
</gene>